<dbReference type="GeneID" id="103591854"/>
<feature type="compositionally biased region" description="Pro residues" evidence="1">
    <location>
        <begin position="107"/>
        <end position="121"/>
    </location>
</feature>
<organism evidence="2 3">
    <name type="scientific">Galeopterus variegatus</name>
    <name type="common">Malayan flying lemur</name>
    <name type="synonym">Cynocephalus variegatus</name>
    <dbReference type="NCBI Taxonomy" id="482537"/>
    <lineage>
        <taxon>Eukaryota</taxon>
        <taxon>Metazoa</taxon>
        <taxon>Chordata</taxon>
        <taxon>Craniata</taxon>
        <taxon>Vertebrata</taxon>
        <taxon>Euteleostomi</taxon>
        <taxon>Mammalia</taxon>
        <taxon>Eutheria</taxon>
        <taxon>Euarchontoglires</taxon>
        <taxon>Dermoptera</taxon>
        <taxon>Cynocephalidae</taxon>
        <taxon>Galeopterus</taxon>
    </lineage>
</organism>
<sequence>MGCLEEVFQAESSMSGVFEDRRGGERGWRGAPAPRCACALALACLVSLLLWPEGALGEELQVQQSSRPRVANWLATFESQINKYAKKLFHTRLRKSKDQKKTANATKPPPGNTTKPSPPTATKPQPLIVVEPRPPTSSRGPR</sequence>
<gene>
    <name evidence="3" type="primary">LOC103591854</name>
</gene>
<name>A0ABM0QW75_GALVR</name>
<protein>
    <submittedName>
        <fullName evidence="3">Uncharacterized protein LOC103591854</fullName>
    </submittedName>
</protein>
<proteinExistence type="predicted"/>
<evidence type="ECO:0000313" key="3">
    <source>
        <dbReference type="RefSeq" id="XP_008572616.1"/>
    </source>
</evidence>
<accession>A0ABM0QW75</accession>
<dbReference type="Proteomes" id="UP000694923">
    <property type="component" value="Unplaced"/>
</dbReference>
<feature type="region of interest" description="Disordered" evidence="1">
    <location>
        <begin position="92"/>
        <end position="142"/>
    </location>
</feature>
<dbReference type="RefSeq" id="XP_008572616.1">
    <property type="nucleotide sequence ID" value="XM_008574394.1"/>
</dbReference>
<evidence type="ECO:0000313" key="2">
    <source>
        <dbReference type="Proteomes" id="UP000694923"/>
    </source>
</evidence>
<reference evidence="3" key="1">
    <citation type="submission" date="2025-08" db="UniProtKB">
        <authorList>
            <consortium name="RefSeq"/>
        </authorList>
    </citation>
    <scope>IDENTIFICATION</scope>
</reference>
<evidence type="ECO:0000256" key="1">
    <source>
        <dbReference type="SAM" id="MobiDB-lite"/>
    </source>
</evidence>
<keyword evidence="2" id="KW-1185">Reference proteome</keyword>